<dbReference type="EMBL" id="JAWWZK010000316">
    <property type="protein sequence ID" value="MDX5039080.1"/>
    <property type="molecule type" value="Genomic_DNA"/>
</dbReference>
<evidence type="ECO:0000256" key="1">
    <source>
        <dbReference type="SAM" id="MobiDB-lite"/>
    </source>
</evidence>
<organism evidence="2 3">
    <name type="scientific">Streptococcus suis</name>
    <dbReference type="NCBI Taxonomy" id="1307"/>
    <lineage>
        <taxon>Bacteria</taxon>
        <taxon>Bacillati</taxon>
        <taxon>Bacillota</taxon>
        <taxon>Bacilli</taxon>
        <taxon>Lactobacillales</taxon>
        <taxon>Streptococcaceae</taxon>
        <taxon>Streptococcus</taxon>
    </lineage>
</organism>
<protein>
    <submittedName>
        <fullName evidence="2">Peptidoglycan DD-metalloendopeptidase family protein</fullName>
    </submittedName>
</protein>
<reference evidence="2" key="1">
    <citation type="submission" date="2023-11" db="EMBL/GenBank/DDBJ databases">
        <title>Antimicrobial resistance in invasive Streptococcus suis isolated in Spain and the associated genetic mechanisms.</title>
        <authorList>
            <person name="Uruen C."/>
            <person name="Arenas J.A."/>
        </authorList>
    </citation>
    <scope>NUCLEOTIDE SEQUENCE</scope>
    <source>
        <strain evidence="2">Ss_70</strain>
    </source>
</reference>
<sequence>YQELLEASSEIGKFPSLQELENPFYSPDDEAANSPLKISNRFGYSSKDEISEKTTFQIAGSHDLYAAMAGTVRLEGNQFIIETEDSRFTYYDVQGKRFKTGDEVKAGELIGKTKSEGNQDVTYEKYLQYQPRSSVLDLFPKP</sequence>
<dbReference type="SUPFAM" id="SSF51261">
    <property type="entry name" value="Duplicated hybrid motif"/>
    <property type="match status" value="1"/>
</dbReference>
<dbReference type="InterPro" id="IPR011055">
    <property type="entry name" value="Dup_hybrid_motif"/>
</dbReference>
<evidence type="ECO:0000313" key="3">
    <source>
        <dbReference type="Proteomes" id="UP001270004"/>
    </source>
</evidence>
<evidence type="ECO:0000313" key="2">
    <source>
        <dbReference type="EMBL" id="MDX5039080.1"/>
    </source>
</evidence>
<dbReference type="Gene3D" id="2.70.70.10">
    <property type="entry name" value="Glucose Permease (Domain IIA)"/>
    <property type="match status" value="1"/>
</dbReference>
<dbReference type="AlphaFoldDB" id="A0AAW9DKD9"/>
<gene>
    <name evidence="2" type="ORF">SHY70_12550</name>
</gene>
<comment type="caution">
    <text evidence="2">The sequence shown here is derived from an EMBL/GenBank/DDBJ whole genome shotgun (WGS) entry which is preliminary data.</text>
</comment>
<proteinExistence type="predicted"/>
<dbReference type="Proteomes" id="UP001270004">
    <property type="component" value="Unassembled WGS sequence"/>
</dbReference>
<name>A0AAW9DKD9_STRSU</name>
<feature type="region of interest" description="Disordered" evidence="1">
    <location>
        <begin position="21"/>
        <end position="41"/>
    </location>
</feature>
<feature type="non-terminal residue" evidence="2">
    <location>
        <position position="142"/>
    </location>
</feature>
<accession>A0AAW9DKD9</accession>
<feature type="non-terminal residue" evidence="2">
    <location>
        <position position="1"/>
    </location>
</feature>